<evidence type="ECO:0000256" key="8">
    <source>
        <dbReference type="ARBA" id="ARBA00022801"/>
    </source>
</evidence>
<feature type="domain" description="Adenosine deaminase" evidence="10">
    <location>
        <begin position="241"/>
        <end position="520"/>
    </location>
</feature>
<dbReference type="GO" id="GO:0004000">
    <property type="term" value="F:adenosine deaminase activity"/>
    <property type="evidence" value="ECO:0007669"/>
    <property type="project" value="InterPro"/>
</dbReference>
<dbReference type="FunFam" id="3.20.20.140:FF:000017">
    <property type="entry name" value="Adenosine deaminase 2"/>
    <property type="match status" value="1"/>
</dbReference>
<dbReference type="Gene3D" id="3.20.20.140">
    <property type="entry name" value="Metal-dependent hydrolases"/>
    <property type="match status" value="1"/>
</dbReference>
<evidence type="ECO:0000256" key="9">
    <source>
        <dbReference type="ARBA" id="ARBA00047764"/>
    </source>
</evidence>
<dbReference type="NCBIfam" id="TIGR01431">
    <property type="entry name" value="adm_rel"/>
    <property type="match status" value="1"/>
</dbReference>
<dbReference type="Pfam" id="PF08451">
    <property type="entry name" value="A_deaminase_N"/>
    <property type="match status" value="1"/>
</dbReference>
<dbReference type="CDD" id="cd01321">
    <property type="entry name" value="ADGF"/>
    <property type="match status" value="1"/>
</dbReference>
<comment type="cofactor">
    <cofactor evidence="1">
        <name>Zn(2+)</name>
        <dbReference type="ChEBI" id="CHEBI:29105"/>
    </cofactor>
</comment>
<dbReference type="GO" id="GO:0046872">
    <property type="term" value="F:metal ion binding"/>
    <property type="evidence" value="ECO:0007669"/>
    <property type="project" value="UniProtKB-KW"/>
</dbReference>
<protein>
    <recommendedName>
        <fullName evidence="4">adenosine deaminase</fullName>
        <ecNumber evidence="4">3.5.4.4</ecNumber>
    </recommendedName>
</protein>
<dbReference type="OrthoDB" id="7202371at2759"/>
<name>A0A9D4S2R8_DREPO</name>
<dbReference type="PANTHER" id="PTHR11409:SF39">
    <property type="entry name" value="ADENOSINE DEAMINASE 2"/>
    <property type="match status" value="1"/>
</dbReference>
<dbReference type="PANTHER" id="PTHR11409">
    <property type="entry name" value="ADENOSINE DEAMINASE"/>
    <property type="match status" value="1"/>
</dbReference>
<sequence length="539" mass="60663">MDFLAVAHNLGIVLVFFFTTLPFKNVSGGPIFVSEMSINNNNKEVRKGTVDQNVPDNYMKMRKRLLESERIDMVGGELVLTAKEKELNARLLTLKKAEFDQAHYNKSTFAPQNNFLISKALYEQSDIFKMIQKMPKGGALHVHDVSITDLSWLVQNATYRTNCYMCTDAAGKLKFLFFQTPPPNTECPWKSVASARAVSGNPTTFDQMLLDNLAFNSTDADKDINGIWARFEDILIRAEGLILYKPVFVDYYNEALREFQADNVQYIEVRALLPNVYNDDGTTLSPREVLQLYKDTTDTFKQHNPNFIGAKIIKTNVRFFNESVILDDIKMSLQLMADFPDYFGGYDLVGQEDPGLPLIDYLDALRYPSTLNPPVNLPYFFHAGETSWQGTRVDDNLLDAVLLNTTRIGHGYALTKHPEVMKIVKDNHIAVEINPISNQVLKLVDNLQNHPGASLIAAGYPVVISSDDPAVWGATGLSYDFYAAFMAMSGETDGLSLLKQLAMNSFLYSAMNATEKVAALSTWTIMWDNFVLNAFKEQM</sequence>
<comment type="catalytic activity">
    <reaction evidence="9">
        <text>adenosine + H2O + H(+) = inosine + NH4(+)</text>
        <dbReference type="Rhea" id="RHEA:24408"/>
        <dbReference type="ChEBI" id="CHEBI:15377"/>
        <dbReference type="ChEBI" id="CHEBI:15378"/>
        <dbReference type="ChEBI" id="CHEBI:16335"/>
        <dbReference type="ChEBI" id="CHEBI:17596"/>
        <dbReference type="ChEBI" id="CHEBI:28938"/>
        <dbReference type="EC" id="3.5.4.4"/>
    </reaction>
</comment>
<dbReference type="Pfam" id="PF00962">
    <property type="entry name" value="A_deaminase"/>
    <property type="match status" value="1"/>
</dbReference>
<dbReference type="GO" id="GO:0046103">
    <property type="term" value="P:inosine biosynthetic process"/>
    <property type="evidence" value="ECO:0007669"/>
    <property type="project" value="TreeGrafter"/>
</dbReference>
<evidence type="ECO:0000256" key="3">
    <source>
        <dbReference type="ARBA" id="ARBA00006083"/>
    </source>
</evidence>
<dbReference type="GO" id="GO:0005615">
    <property type="term" value="C:extracellular space"/>
    <property type="evidence" value="ECO:0007669"/>
    <property type="project" value="InterPro"/>
</dbReference>
<evidence type="ECO:0000256" key="6">
    <source>
        <dbReference type="ARBA" id="ARBA00022723"/>
    </source>
</evidence>
<evidence type="ECO:0000313" key="12">
    <source>
        <dbReference type="EMBL" id="KAH3890399.1"/>
    </source>
</evidence>
<keyword evidence="13" id="KW-1185">Reference proteome</keyword>
<feature type="domain" description="Adenosine/AMP deaminase N-terminal" evidence="11">
    <location>
        <begin position="51"/>
        <end position="131"/>
    </location>
</feature>
<dbReference type="SUPFAM" id="SSF51556">
    <property type="entry name" value="Metallo-dependent hydrolases"/>
    <property type="match status" value="1"/>
</dbReference>
<dbReference type="InterPro" id="IPR006331">
    <property type="entry name" value="ADGF"/>
</dbReference>
<accession>A0A9D4S2R8</accession>
<evidence type="ECO:0000256" key="7">
    <source>
        <dbReference type="ARBA" id="ARBA00022729"/>
    </source>
</evidence>
<dbReference type="GO" id="GO:0006154">
    <property type="term" value="P:adenosine catabolic process"/>
    <property type="evidence" value="ECO:0007669"/>
    <property type="project" value="InterPro"/>
</dbReference>
<proteinExistence type="inferred from homology"/>
<dbReference type="InterPro" id="IPR013659">
    <property type="entry name" value="A_deaminase_N"/>
</dbReference>
<dbReference type="Proteomes" id="UP000828390">
    <property type="component" value="Unassembled WGS sequence"/>
</dbReference>
<evidence type="ECO:0000313" key="13">
    <source>
        <dbReference type="Proteomes" id="UP000828390"/>
    </source>
</evidence>
<evidence type="ECO:0000256" key="4">
    <source>
        <dbReference type="ARBA" id="ARBA00012784"/>
    </source>
</evidence>
<gene>
    <name evidence="12" type="ORF">DPMN_014480</name>
</gene>
<dbReference type="EMBL" id="JAIWYP010000001">
    <property type="protein sequence ID" value="KAH3890399.1"/>
    <property type="molecule type" value="Genomic_DNA"/>
</dbReference>
<evidence type="ECO:0000256" key="1">
    <source>
        <dbReference type="ARBA" id="ARBA00001947"/>
    </source>
</evidence>
<evidence type="ECO:0000259" key="10">
    <source>
        <dbReference type="Pfam" id="PF00962"/>
    </source>
</evidence>
<keyword evidence="8" id="KW-0378">Hydrolase</keyword>
<dbReference type="EC" id="3.5.4.4" evidence="4"/>
<evidence type="ECO:0000256" key="2">
    <source>
        <dbReference type="ARBA" id="ARBA00004613"/>
    </source>
</evidence>
<evidence type="ECO:0000259" key="11">
    <source>
        <dbReference type="Pfam" id="PF08451"/>
    </source>
</evidence>
<dbReference type="InterPro" id="IPR032466">
    <property type="entry name" value="Metal_Hydrolase"/>
</dbReference>
<comment type="similarity">
    <text evidence="3">Belongs to the metallo-dependent hydrolases superfamily. Adenosine and AMP deaminases family. ADGF subfamily.</text>
</comment>
<organism evidence="12 13">
    <name type="scientific">Dreissena polymorpha</name>
    <name type="common">Zebra mussel</name>
    <name type="synonym">Mytilus polymorpha</name>
    <dbReference type="NCBI Taxonomy" id="45954"/>
    <lineage>
        <taxon>Eukaryota</taxon>
        <taxon>Metazoa</taxon>
        <taxon>Spiralia</taxon>
        <taxon>Lophotrochozoa</taxon>
        <taxon>Mollusca</taxon>
        <taxon>Bivalvia</taxon>
        <taxon>Autobranchia</taxon>
        <taxon>Heteroconchia</taxon>
        <taxon>Euheterodonta</taxon>
        <taxon>Imparidentia</taxon>
        <taxon>Neoheterodontei</taxon>
        <taxon>Myida</taxon>
        <taxon>Dreissenoidea</taxon>
        <taxon>Dreissenidae</taxon>
        <taxon>Dreissena</taxon>
    </lineage>
</organism>
<reference evidence="12" key="2">
    <citation type="submission" date="2020-11" db="EMBL/GenBank/DDBJ databases">
        <authorList>
            <person name="McCartney M.A."/>
            <person name="Auch B."/>
            <person name="Kono T."/>
            <person name="Mallez S."/>
            <person name="Becker A."/>
            <person name="Gohl D.M."/>
            <person name="Silverstein K.A.T."/>
            <person name="Koren S."/>
            <person name="Bechman K.B."/>
            <person name="Herman A."/>
            <person name="Abrahante J.E."/>
            <person name="Garbe J."/>
        </authorList>
    </citation>
    <scope>NUCLEOTIDE SEQUENCE</scope>
    <source>
        <strain evidence="12">Duluth1</strain>
        <tissue evidence="12">Whole animal</tissue>
    </source>
</reference>
<dbReference type="AlphaFoldDB" id="A0A9D4S2R8"/>
<keyword evidence="7" id="KW-0732">Signal</keyword>
<evidence type="ECO:0000256" key="5">
    <source>
        <dbReference type="ARBA" id="ARBA00022525"/>
    </source>
</evidence>
<comment type="subcellular location">
    <subcellularLocation>
        <location evidence="2">Secreted</location>
    </subcellularLocation>
</comment>
<keyword evidence="6" id="KW-0479">Metal-binding</keyword>
<dbReference type="InterPro" id="IPR006330">
    <property type="entry name" value="Ado/ade_deaminase"/>
</dbReference>
<keyword evidence="5" id="KW-0964">Secreted</keyword>
<reference evidence="12" key="1">
    <citation type="journal article" date="2019" name="bioRxiv">
        <title>The Genome of the Zebra Mussel, Dreissena polymorpha: A Resource for Invasive Species Research.</title>
        <authorList>
            <person name="McCartney M.A."/>
            <person name="Auch B."/>
            <person name="Kono T."/>
            <person name="Mallez S."/>
            <person name="Zhang Y."/>
            <person name="Obille A."/>
            <person name="Becker A."/>
            <person name="Abrahante J.E."/>
            <person name="Garbe J."/>
            <person name="Badalamenti J.P."/>
            <person name="Herman A."/>
            <person name="Mangelson H."/>
            <person name="Liachko I."/>
            <person name="Sullivan S."/>
            <person name="Sone E.D."/>
            <person name="Koren S."/>
            <person name="Silverstein K.A.T."/>
            <person name="Beckman K.B."/>
            <person name="Gohl D.M."/>
        </authorList>
    </citation>
    <scope>NUCLEOTIDE SEQUENCE</scope>
    <source>
        <strain evidence="12">Duluth1</strain>
        <tissue evidence="12">Whole animal</tissue>
    </source>
</reference>
<dbReference type="InterPro" id="IPR001365">
    <property type="entry name" value="A_deaminase_dom"/>
</dbReference>
<comment type="caution">
    <text evidence="12">The sequence shown here is derived from an EMBL/GenBank/DDBJ whole genome shotgun (WGS) entry which is preliminary data.</text>
</comment>